<feature type="binding site" evidence="6">
    <location>
        <position position="95"/>
    </location>
    <ligand>
        <name>substrate</name>
    </ligand>
</feature>
<dbReference type="EMBL" id="MEUA01000027">
    <property type="protein sequence ID" value="OGC15020.1"/>
    <property type="molecule type" value="Genomic_DNA"/>
</dbReference>
<dbReference type="PANTHER" id="PTHR43668:SF2">
    <property type="entry name" value="ALLANTOINASE"/>
    <property type="match status" value="1"/>
</dbReference>
<reference evidence="8 9" key="1">
    <citation type="journal article" date="2016" name="Nat. Commun.">
        <title>Thousands of microbial genomes shed light on interconnected biogeochemical processes in an aquifer system.</title>
        <authorList>
            <person name="Anantharaman K."/>
            <person name="Brown C.T."/>
            <person name="Hug L.A."/>
            <person name="Sharon I."/>
            <person name="Castelle C.J."/>
            <person name="Probst A.J."/>
            <person name="Thomas B.C."/>
            <person name="Singh A."/>
            <person name="Wilkins M.J."/>
            <person name="Karaoz U."/>
            <person name="Brodie E.L."/>
            <person name="Williams K.H."/>
            <person name="Hubbard S.S."/>
            <person name="Banfield J.F."/>
        </authorList>
    </citation>
    <scope>NUCLEOTIDE SEQUENCE [LARGE SCALE GENOMIC DNA]</scope>
</reference>
<feature type="binding site" evidence="6">
    <location>
        <position position="153"/>
    </location>
    <ligand>
        <name>Zn(2+)</name>
        <dbReference type="ChEBI" id="CHEBI:29105"/>
        <label>2</label>
    </ligand>
</feature>
<keyword evidence="5 6" id="KW-0665">Pyrimidine biosynthesis</keyword>
<comment type="similarity">
    <text evidence="2 6">Belongs to the metallo-dependent hydrolases superfamily. DHOase family. Class I DHOase subfamily.</text>
</comment>
<evidence type="ECO:0000313" key="8">
    <source>
        <dbReference type="EMBL" id="OGC15020.1"/>
    </source>
</evidence>
<evidence type="ECO:0000256" key="4">
    <source>
        <dbReference type="ARBA" id="ARBA00022801"/>
    </source>
</evidence>
<dbReference type="Proteomes" id="UP000177905">
    <property type="component" value="Unassembled WGS sequence"/>
</dbReference>
<protein>
    <recommendedName>
        <fullName evidence="6">Dihydroorotase</fullName>
        <shortName evidence="6">DHOase</shortName>
        <ecNumber evidence="6">3.5.2.3</ecNumber>
    </recommendedName>
</protein>
<sequence length="427" mass="45649">MVIVICNGKVITPSSKKGENTDILIEDGIVKSIGKNLKIPKDAEIIDASGLLVSPGFVDLHCHLRDPGDPEEETIASGTNSAAKGGFTSISCMANTNPPIDSPSMVKYVVSEAKSSGVVNVFPIGAVTVGLEGKKLAQMGRMLGEGAVAFSDDGRPIADSKIMRLALEYAKAFDVKIISHPENLELSVGGQMNEGAMSTILGLRGIPRQAEEIMVERDISLAAEFGSVHITHVSTASSVKLIREAKSKGIPVTADTCPHYFSLTEKEVDGFNTFAKVNPPLRGENDRREIVLGLKDGTIDAIATDHAPHREEKKNVEFGLAAKGMVGFETAFPLALTFLSEEIPLNEIIGKMTINPAKILGIPKGEIKVGVDADIVIVDPNAEYEVDIKSFASKSKNSPFNGMKVKGRIVYTIVGGKIVVRDKKLLF</sequence>
<dbReference type="HAMAP" id="MF_00220_B">
    <property type="entry name" value="PyrC_classI_B"/>
    <property type="match status" value="1"/>
</dbReference>
<dbReference type="InterPro" id="IPR006680">
    <property type="entry name" value="Amidohydro-rel"/>
</dbReference>
<dbReference type="Pfam" id="PF01979">
    <property type="entry name" value="Amidohydro_1"/>
    <property type="match status" value="1"/>
</dbReference>
<dbReference type="SUPFAM" id="SSF51338">
    <property type="entry name" value="Composite domain of metallo-dependent hydrolases"/>
    <property type="match status" value="1"/>
</dbReference>
<dbReference type="InterPro" id="IPR050138">
    <property type="entry name" value="DHOase/Allantoinase_Hydrolase"/>
</dbReference>
<feature type="binding site" evidence="6">
    <location>
        <position position="232"/>
    </location>
    <ligand>
        <name>Zn(2+)</name>
        <dbReference type="ChEBI" id="CHEBI:29105"/>
        <label>2</label>
    </ligand>
</feature>
<dbReference type="GO" id="GO:0005737">
    <property type="term" value="C:cytoplasm"/>
    <property type="evidence" value="ECO:0007669"/>
    <property type="project" value="TreeGrafter"/>
</dbReference>
<dbReference type="PANTHER" id="PTHR43668">
    <property type="entry name" value="ALLANTOINASE"/>
    <property type="match status" value="1"/>
</dbReference>
<gene>
    <name evidence="6" type="primary">pyrC</name>
    <name evidence="8" type="ORF">A2290_01700</name>
</gene>
<dbReference type="InterPro" id="IPR011059">
    <property type="entry name" value="Metal-dep_hydrolase_composite"/>
</dbReference>
<keyword evidence="3 6" id="KW-0479">Metal-binding</keyword>
<accession>A0A1F4S3N3</accession>
<dbReference type="SUPFAM" id="SSF51556">
    <property type="entry name" value="Metallo-dependent hydrolases"/>
    <property type="match status" value="1"/>
</dbReference>
<feature type="binding site" evidence="6">
    <location>
        <position position="61"/>
    </location>
    <ligand>
        <name>Zn(2+)</name>
        <dbReference type="ChEBI" id="CHEBI:29105"/>
        <label>1</label>
    </ligand>
</feature>
<feature type="binding site" evidence="6">
    <location>
        <position position="305"/>
    </location>
    <ligand>
        <name>Zn(2+)</name>
        <dbReference type="ChEBI" id="CHEBI:29105"/>
        <label>1</label>
    </ligand>
</feature>
<dbReference type="GO" id="GO:0004151">
    <property type="term" value="F:dihydroorotase activity"/>
    <property type="evidence" value="ECO:0007669"/>
    <property type="project" value="UniProtKB-UniRule"/>
</dbReference>
<evidence type="ECO:0000256" key="6">
    <source>
        <dbReference type="HAMAP-Rule" id="MF_00220"/>
    </source>
</evidence>
<dbReference type="GO" id="GO:0006145">
    <property type="term" value="P:purine nucleobase catabolic process"/>
    <property type="evidence" value="ECO:0007669"/>
    <property type="project" value="TreeGrafter"/>
</dbReference>
<evidence type="ECO:0000256" key="5">
    <source>
        <dbReference type="ARBA" id="ARBA00022975"/>
    </source>
</evidence>
<evidence type="ECO:0000313" key="9">
    <source>
        <dbReference type="Proteomes" id="UP000177905"/>
    </source>
</evidence>
<dbReference type="EC" id="3.5.2.3" evidence="6"/>
<organism evidence="8 9">
    <name type="scientific">candidate division WOR-1 bacterium RIFOXYB2_FULL_36_35</name>
    <dbReference type="NCBI Taxonomy" id="1802578"/>
    <lineage>
        <taxon>Bacteria</taxon>
        <taxon>Bacillati</taxon>
        <taxon>Saganbacteria</taxon>
    </lineage>
</organism>
<feature type="domain" description="Amidohydrolase-related" evidence="7">
    <location>
        <begin position="53"/>
        <end position="419"/>
    </location>
</feature>
<comment type="cofactor">
    <cofactor evidence="6">
        <name>Zn(2+)</name>
        <dbReference type="ChEBI" id="CHEBI:29105"/>
    </cofactor>
    <text evidence="6">Binds 2 Zn(2+) ions per subunit.</text>
</comment>
<evidence type="ECO:0000256" key="1">
    <source>
        <dbReference type="ARBA" id="ARBA00002368"/>
    </source>
</evidence>
<feature type="binding site" evidence="6">
    <location>
        <begin position="63"/>
        <end position="65"/>
    </location>
    <ligand>
        <name>substrate</name>
    </ligand>
</feature>
<comment type="pathway">
    <text evidence="6">Pyrimidine metabolism; UMP biosynthesis via de novo pathway; (S)-dihydroorotate from bicarbonate: step 3/3.</text>
</comment>
<dbReference type="CDD" id="cd01317">
    <property type="entry name" value="DHOase_IIa"/>
    <property type="match status" value="1"/>
</dbReference>
<dbReference type="InterPro" id="IPR002195">
    <property type="entry name" value="Dihydroorotase_CS"/>
</dbReference>
<dbReference type="NCBIfam" id="TIGR00857">
    <property type="entry name" value="pyrC_multi"/>
    <property type="match status" value="1"/>
</dbReference>
<dbReference type="GO" id="GO:0008270">
    <property type="term" value="F:zinc ion binding"/>
    <property type="evidence" value="ECO:0007669"/>
    <property type="project" value="UniProtKB-UniRule"/>
</dbReference>
<dbReference type="GO" id="GO:0004038">
    <property type="term" value="F:allantoinase activity"/>
    <property type="evidence" value="ECO:0007669"/>
    <property type="project" value="TreeGrafter"/>
</dbReference>
<feature type="active site" evidence="6">
    <location>
        <position position="305"/>
    </location>
</feature>
<feature type="binding site" evidence="6">
    <location>
        <position position="180"/>
    </location>
    <ligand>
        <name>Zn(2+)</name>
        <dbReference type="ChEBI" id="CHEBI:29105"/>
        <label>2</label>
    </ligand>
</feature>
<comment type="caution">
    <text evidence="8">The sequence shown here is derived from an EMBL/GenBank/DDBJ whole genome shotgun (WGS) entry which is preliminary data.</text>
</comment>
<feature type="binding site" evidence="6">
    <location>
        <position position="153"/>
    </location>
    <ligand>
        <name>Zn(2+)</name>
        <dbReference type="ChEBI" id="CHEBI:29105"/>
        <label>1</label>
    </ligand>
</feature>
<comment type="catalytic activity">
    <reaction evidence="6">
        <text>(S)-dihydroorotate + H2O = N-carbamoyl-L-aspartate + H(+)</text>
        <dbReference type="Rhea" id="RHEA:24296"/>
        <dbReference type="ChEBI" id="CHEBI:15377"/>
        <dbReference type="ChEBI" id="CHEBI:15378"/>
        <dbReference type="ChEBI" id="CHEBI:30864"/>
        <dbReference type="ChEBI" id="CHEBI:32814"/>
        <dbReference type="EC" id="3.5.2.3"/>
    </reaction>
</comment>
<dbReference type="InterPro" id="IPR004722">
    <property type="entry name" value="DHOase"/>
</dbReference>
<keyword evidence="4 6" id="KW-0378">Hydrolase</keyword>
<dbReference type="UniPathway" id="UPA00070">
    <property type="reaction ID" value="UER00117"/>
</dbReference>
<dbReference type="Gene3D" id="2.30.40.10">
    <property type="entry name" value="Urease, subunit C, domain 1"/>
    <property type="match status" value="1"/>
</dbReference>
<comment type="caution">
    <text evidence="6">Lacks conserved residue(s) required for the propagation of feature annotation.</text>
</comment>
<evidence type="ECO:0000256" key="3">
    <source>
        <dbReference type="ARBA" id="ARBA00022723"/>
    </source>
</evidence>
<dbReference type="PROSITE" id="PS00483">
    <property type="entry name" value="DIHYDROOROTASE_2"/>
    <property type="match status" value="1"/>
</dbReference>
<evidence type="ECO:0000256" key="2">
    <source>
        <dbReference type="ARBA" id="ARBA00010286"/>
    </source>
</evidence>
<feature type="binding site" evidence="6">
    <location>
        <position position="309"/>
    </location>
    <ligand>
        <name>substrate</name>
    </ligand>
</feature>
<feature type="binding site" evidence="6">
    <location>
        <position position="63"/>
    </location>
    <ligand>
        <name>Zn(2+)</name>
        <dbReference type="ChEBI" id="CHEBI:29105"/>
        <label>1</label>
    </ligand>
</feature>
<name>A0A1F4S3N3_UNCSA</name>
<feature type="binding site" evidence="6">
    <location>
        <position position="278"/>
    </location>
    <ligand>
        <name>substrate</name>
    </ligand>
</feature>
<comment type="function">
    <text evidence="1 6">Catalyzes the reversible cyclization of carbamoyl aspartate to dihydroorotate.</text>
</comment>
<dbReference type="GO" id="GO:0044205">
    <property type="term" value="P:'de novo' UMP biosynthetic process"/>
    <property type="evidence" value="ECO:0007669"/>
    <property type="project" value="UniProtKB-UniRule"/>
</dbReference>
<dbReference type="InterPro" id="IPR032466">
    <property type="entry name" value="Metal_Hydrolase"/>
</dbReference>
<dbReference type="AlphaFoldDB" id="A0A1F4S3N3"/>
<dbReference type="Gene3D" id="3.20.20.140">
    <property type="entry name" value="Metal-dependent hydrolases"/>
    <property type="match status" value="1"/>
</dbReference>
<proteinExistence type="inferred from homology"/>
<evidence type="ECO:0000259" key="7">
    <source>
        <dbReference type="Pfam" id="PF01979"/>
    </source>
</evidence>
<keyword evidence="6" id="KW-0862">Zinc</keyword>